<evidence type="ECO:0000313" key="2">
    <source>
        <dbReference type="EMBL" id="SAL95432.1"/>
    </source>
</evidence>
<feature type="compositionally biased region" description="Acidic residues" evidence="1">
    <location>
        <begin position="428"/>
        <end position="455"/>
    </location>
</feature>
<evidence type="ECO:0000256" key="1">
    <source>
        <dbReference type="SAM" id="MobiDB-lite"/>
    </source>
</evidence>
<dbReference type="GO" id="GO:0031146">
    <property type="term" value="P:SCF-dependent proteasomal ubiquitin-dependent protein catabolic process"/>
    <property type="evidence" value="ECO:0007669"/>
    <property type="project" value="TreeGrafter"/>
</dbReference>
<organism evidence="2">
    <name type="scientific">Absidia glauca</name>
    <name type="common">Pin mould</name>
    <dbReference type="NCBI Taxonomy" id="4829"/>
    <lineage>
        <taxon>Eukaryota</taxon>
        <taxon>Fungi</taxon>
        <taxon>Fungi incertae sedis</taxon>
        <taxon>Mucoromycota</taxon>
        <taxon>Mucoromycotina</taxon>
        <taxon>Mucoromycetes</taxon>
        <taxon>Mucorales</taxon>
        <taxon>Cunninghamellaceae</taxon>
        <taxon>Absidia</taxon>
    </lineage>
</organism>
<keyword evidence="3" id="KW-1185">Reference proteome</keyword>
<dbReference type="AlphaFoldDB" id="A0A163IUN0"/>
<protein>
    <recommendedName>
        <fullName evidence="4">F-box domain-containing protein</fullName>
    </recommendedName>
</protein>
<dbReference type="Gene3D" id="3.80.10.10">
    <property type="entry name" value="Ribonuclease Inhibitor"/>
    <property type="match status" value="2"/>
</dbReference>
<dbReference type="InterPro" id="IPR006553">
    <property type="entry name" value="Leu-rich_rpt_Cys-con_subtyp"/>
</dbReference>
<gene>
    <name evidence="2" type="primary">ABSGL_00761.1 scaffold 958</name>
</gene>
<reference evidence="2" key="1">
    <citation type="submission" date="2016-04" db="EMBL/GenBank/DDBJ databases">
        <authorList>
            <person name="Evans L.H."/>
            <person name="Alamgir A."/>
            <person name="Owens N."/>
            <person name="Weber N.D."/>
            <person name="Virtaneva K."/>
            <person name="Barbian K."/>
            <person name="Babar A."/>
            <person name="Rosenke K."/>
        </authorList>
    </citation>
    <scope>NUCLEOTIDE SEQUENCE [LARGE SCALE GENOMIC DNA]</scope>
    <source>
        <strain evidence="2">CBS 101.48</strain>
    </source>
</reference>
<dbReference type="Proteomes" id="UP000078561">
    <property type="component" value="Unassembled WGS sequence"/>
</dbReference>
<evidence type="ECO:0000313" key="3">
    <source>
        <dbReference type="Proteomes" id="UP000078561"/>
    </source>
</evidence>
<name>A0A163IUN0_ABSGL</name>
<dbReference type="InterPro" id="IPR032675">
    <property type="entry name" value="LRR_dom_sf"/>
</dbReference>
<proteinExistence type="predicted"/>
<accession>A0A163IUN0</accession>
<dbReference type="SMART" id="SM00367">
    <property type="entry name" value="LRR_CC"/>
    <property type="match status" value="2"/>
</dbReference>
<feature type="region of interest" description="Disordered" evidence="1">
    <location>
        <begin position="400"/>
        <end position="455"/>
    </location>
</feature>
<dbReference type="OrthoDB" id="550575at2759"/>
<feature type="compositionally biased region" description="Polar residues" evidence="1">
    <location>
        <begin position="413"/>
        <end position="424"/>
    </location>
</feature>
<dbReference type="PANTHER" id="PTHR13318">
    <property type="entry name" value="PARTNER OF PAIRED, ISOFORM B-RELATED"/>
    <property type="match status" value="1"/>
</dbReference>
<dbReference type="SUPFAM" id="SSF52047">
    <property type="entry name" value="RNI-like"/>
    <property type="match status" value="1"/>
</dbReference>
<evidence type="ECO:0008006" key="4">
    <source>
        <dbReference type="Google" id="ProtNLM"/>
    </source>
</evidence>
<dbReference type="STRING" id="4829.A0A163IUN0"/>
<sequence>MQIHFGQFPLEVLTVILGKVDSCRDKYQCTLVNKHFYKVMCRKLWQAPMQLDATHELEKAPQPIVRRLLADCTLTHPLRSTHLGQYVRKIRFNELNLVDTMMLCLTMMPLLKSLHLDYLSHVEDETIYHITVLCPRLKVLKLAGLQITDQALVTIGENCRLQSLEVRDCHRLTRFFLSGVRNSGLRKLSLMDVSDLTVEETARDICCMDRLTHLRLEGCYDIRNDFLQRLRTKTSPSDPHFPLPRLLFFALNMHAFRLSVSPVNLFEFANVHPALYHISASMSMVTEPMLTMIANVAPLLHKLTLHGTCHVFSAEVRNFIRRCKRLEYLVLWYCRLPARCFPEAQRLYDPAFPHFRLRAAELAKIRNNTHIDFSAEDDELRPSDEEEAWILAPLPRTGGQVPDLNISDDDDNSTVVYNDTNHNSDINGENELDDDDDNDNSDFDENDIIGGNDSDDDDFYITMSFLPIQ</sequence>
<dbReference type="GO" id="GO:0019005">
    <property type="term" value="C:SCF ubiquitin ligase complex"/>
    <property type="evidence" value="ECO:0007669"/>
    <property type="project" value="TreeGrafter"/>
</dbReference>
<dbReference type="EMBL" id="LT550334">
    <property type="protein sequence ID" value="SAL95432.1"/>
    <property type="molecule type" value="Genomic_DNA"/>
</dbReference>
<dbReference type="InParanoid" id="A0A163IUN0"/>